<evidence type="ECO:0000256" key="2">
    <source>
        <dbReference type="ARBA" id="ARBA00023015"/>
    </source>
</evidence>
<dbReference type="Pfam" id="PF00072">
    <property type="entry name" value="Response_reg"/>
    <property type="match status" value="1"/>
</dbReference>
<dbReference type="SMART" id="SM00421">
    <property type="entry name" value="HTH_LUXR"/>
    <property type="match status" value="1"/>
</dbReference>
<dbReference type="GO" id="GO:0003677">
    <property type="term" value="F:DNA binding"/>
    <property type="evidence" value="ECO:0007669"/>
    <property type="project" value="UniProtKB-KW"/>
</dbReference>
<keyword evidence="1 5" id="KW-0597">Phosphoprotein</keyword>
<feature type="domain" description="HTH luxR-type" evidence="6">
    <location>
        <begin position="141"/>
        <end position="206"/>
    </location>
</feature>
<keyword evidence="2" id="KW-0805">Transcription regulation</keyword>
<dbReference type="GO" id="GO:0006355">
    <property type="term" value="P:regulation of DNA-templated transcription"/>
    <property type="evidence" value="ECO:0007669"/>
    <property type="project" value="InterPro"/>
</dbReference>
<dbReference type="InterPro" id="IPR058245">
    <property type="entry name" value="NreC/VraR/RcsB-like_REC"/>
</dbReference>
<dbReference type="SUPFAM" id="SSF46894">
    <property type="entry name" value="C-terminal effector domain of the bipartite response regulators"/>
    <property type="match status" value="1"/>
</dbReference>
<evidence type="ECO:0000256" key="3">
    <source>
        <dbReference type="ARBA" id="ARBA00023125"/>
    </source>
</evidence>
<dbReference type="PANTHER" id="PTHR43214">
    <property type="entry name" value="TWO-COMPONENT RESPONSE REGULATOR"/>
    <property type="match status" value="1"/>
</dbReference>
<dbReference type="PRINTS" id="PR00038">
    <property type="entry name" value="HTHLUXR"/>
</dbReference>
<dbReference type="SUPFAM" id="SSF52172">
    <property type="entry name" value="CheY-like"/>
    <property type="match status" value="1"/>
</dbReference>
<dbReference type="CDD" id="cd06170">
    <property type="entry name" value="LuxR_C_like"/>
    <property type="match status" value="1"/>
</dbReference>
<dbReference type="InterPro" id="IPR000792">
    <property type="entry name" value="Tscrpt_reg_LuxR_C"/>
</dbReference>
<sequence>MTRILIADDYDVVRTGLRAILSGQSGWVVVAEAEDGRQAVDLALETQPDVAILDYQLPLMNGVDATREIRAFQPQTEVLIFTMQESEPLLRELLEAGARGYLLRSDARQFLIAAVAALAQHKPFFTGGVSETLLTAYLSRGPAGDGALTARERSVVQLIAEGHSNRAAAQILGVSQKTVEGHRAAAMRKAKVNSTAHLVRYAVRTRLVEP</sequence>
<dbReference type="InterPro" id="IPR016032">
    <property type="entry name" value="Sig_transdc_resp-reg_C-effctor"/>
</dbReference>
<feature type="domain" description="Response regulatory" evidence="7">
    <location>
        <begin position="3"/>
        <end position="119"/>
    </location>
</feature>
<dbReference type="OrthoDB" id="9814495at2"/>
<protein>
    <submittedName>
        <fullName evidence="8">DNA-binding response regulator</fullName>
    </submittedName>
</protein>
<dbReference type="RefSeq" id="WP_099513673.1">
    <property type="nucleotide sequence ID" value="NZ_CP016617.1"/>
</dbReference>
<dbReference type="PANTHER" id="PTHR43214:SF41">
    <property type="entry name" value="NITRATE_NITRITE RESPONSE REGULATOR PROTEIN NARP"/>
    <property type="match status" value="1"/>
</dbReference>
<dbReference type="CDD" id="cd17535">
    <property type="entry name" value="REC_NarL-like"/>
    <property type="match status" value="1"/>
</dbReference>
<evidence type="ECO:0000256" key="5">
    <source>
        <dbReference type="PROSITE-ProRule" id="PRU00169"/>
    </source>
</evidence>
<evidence type="ECO:0000259" key="6">
    <source>
        <dbReference type="PROSITE" id="PS50043"/>
    </source>
</evidence>
<evidence type="ECO:0000313" key="8">
    <source>
        <dbReference type="EMBL" id="ANY82564.1"/>
    </source>
</evidence>
<dbReference type="GO" id="GO:0000160">
    <property type="term" value="P:phosphorelay signal transduction system"/>
    <property type="evidence" value="ECO:0007669"/>
    <property type="project" value="InterPro"/>
</dbReference>
<proteinExistence type="predicted"/>
<keyword evidence="3 8" id="KW-0238">DNA-binding</keyword>
<dbReference type="SMART" id="SM00448">
    <property type="entry name" value="REC"/>
    <property type="match status" value="1"/>
</dbReference>
<keyword evidence="4" id="KW-0804">Transcription</keyword>
<dbReference type="Pfam" id="PF00196">
    <property type="entry name" value="GerE"/>
    <property type="match status" value="1"/>
</dbReference>
<evidence type="ECO:0000256" key="4">
    <source>
        <dbReference type="ARBA" id="ARBA00023163"/>
    </source>
</evidence>
<name>A0A1B2ERF7_9HYPH</name>
<dbReference type="PROSITE" id="PS50043">
    <property type="entry name" value="HTH_LUXR_2"/>
    <property type="match status" value="1"/>
</dbReference>
<keyword evidence="8" id="KW-0614">Plasmid</keyword>
<dbReference type="EMBL" id="CP016617">
    <property type="protein sequence ID" value="ANY82564.1"/>
    <property type="molecule type" value="Genomic_DNA"/>
</dbReference>
<dbReference type="InterPro" id="IPR039420">
    <property type="entry name" value="WalR-like"/>
</dbReference>
<dbReference type="InterPro" id="IPR011006">
    <property type="entry name" value="CheY-like_superfamily"/>
</dbReference>
<dbReference type="PROSITE" id="PS50110">
    <property type="entry name" value="RESPONSE_REGULATORY"/>
    <property type="match status" value="1"/>
</dbReference>
<geneLocation type="plasmid" evidence="8">
    <name>unnamed1</name>
</geneLocation>
<organism evidence="8">
    <name type="scientific">Microvirga ossetica</name>
    <dbReference type="NCBI Taxonomy" id="1882682"/>
    <lineage>
        <taxon>Bacteria</taxon>
        <taxon>Pseudomonadati</taxon>
        <taxon>Pseudomonadota</taxon>
        <taxon>Alphaproteobacteria</taxon>
        <taxon>Hyphomicrobiales</taxon>
        <taxon>Methylobacteriaceae</taxon>
        <taxon>Microvirga</taxon>
    </lineage>
</organism>
<evidence type="ECO:0000256" key="1">
    <source>
        <dbReference type="ARBA" id="ARBA00022553"/>
    </source>
</evidence>
<evidence type="ECO:0000259" key="7">
    <source>
        <dbReference type="PROSITE" id="PS50110"/>
    </source>
</evidence>
<dbReference type="KEGG" id="moc:BB934_30265"/>
<reference evidence="8" key="1">
    <citation type="submission" date="2016-07" db="EMBL/GenBank/DDBJ databases">
        <title>Microvirga ossetica sp. nov. a new species of rhizobia isolated from root nodules of the legume species Vicia alpestris Steven originated from North Ossetia region in the Caucasus.</title>
        <authorList>
            <person name="Safronova V.I."/>
            <person name="Kuznetsova I.G."/>
            <person name="Sazanova A.L."/>
            <person name="Belimov A."/>
            <person name="Andronov E."/>
            <person name="Osledkin Y.S."/>
            <person name="Onishchuk O.P."/>
            <person name="Kurchak O.N."/>
            <person name="Shaposhnikov A.I."/>
            <person name="Willems A."/>
            <person name="Tikhonovich I.A."/>
        </authorList>
    </citation>
    <scope>NUCLEOTIDE SEQUENCE [LARGE SCALE GENOMIC DNA]</scope>
    <source>
        <strain evidence="8">V5/3M</strain>
        <plasmid evidence="8">unnamed1</plasmid>
    </source>
</reference>
<feature type="modified residue" description="4-aspartylphosphate" evidence="5">
    <location>
        <position position="54"/>
    </location>
</feature>
<dbReference type="AlphaFoldDB" id="A0A1B2ERF7"/>
<gene>
    <name evidence="8" type="ORF">BB934_30265</name>
</gene>
<dbReference type="InterPro" id="IPR001789">
    <property type="entry name" value="Sig_transdc_resp-reg_receiver"/>
</dbReference>
<dbReference type="Gene3D" id="3.40.50.2300">
    <property type="match status" value="1"/>
</dbReference>
<accession>A0A1B2ERF7</accession>